<evidence type="ECO:0000256" key="2">
    <source>
        <dbReference type="ARBA" id="ARBA00004268"/>
    </source>
</evidence>
<dbReference type="GO" id="GO:0008104">
    <property type="term" value="P:intracellular protein localization"/>
    <property type="evidence" value="ECO:0007669"/>
    <property type="project" value="UniProtKB-ARBA"/>
</dbReference>
<dbReference type="PROSITE" id="PS52035">
    <property type="entry name" value="PEPTIDASE_M14"/>
    <property type="match status" value="1"/>
</dbReference>
<dbReference type="EMBL" id="CAIIXF020000009">
    <property type="protein sequence ID" value="CAH1794552.1"/>
    <property type="molecule type" value="Genomic_DNA"/>
</dbReference>
<comment type="subcellular location">
    <subcellularLocation>
        <location evidence="2">Cytoplasmic vesicle</location>
        <location evidence="2">Secretory vesicle membrane</location>
        <topology evidence="2">Peripheral membrane protein</topology>
    </subcellularLocation>
    <subcellularLocation>
        <location evidence="3">Secreted</location>
    </subcellularLocation>
</comment>
<dbReference type="SUPFAM" id="SSF53187">
    <property type="entry name" value="Zn-dependent exopeptidases"/>
    <property type="match status" value="1"/>
</dbReference>
<gene>
    <name evidence="24" type="ORF">OFUS_LOCUS19228</name>
</gene>
<dbReference type="Gene3D" id="3.40.630.10">
    <property type="entry name" value="Zn peptidases"/>
    <property type="match status" value="1"/>
</dbReference>
<evidence type="ECO:0000256" key="18">
    <source>
        <dbReference type="ARBA" id="ARBA00024081"/>
    </source>
</evidence>
<dbReference type="PANTHER" id="PTHR11532:SF93">
    <property type="entry name" value="CARBOXYPEPTIDASE E"/>
    <property type="match status" value="1"/>
</dbReference>
<protein>
    <recommendedName>
        <fullName evidence="18">Carboxypeptidase E</fullName>
        <ecNumber evidence="17">3.4.17.10</ecNumber>
    </recommendedName>
    <alternativeName>
        <fullName evidence="19">Carboxypeptidase H</fullName>
    </alternativeName>
    <alternativeName>
        <fullName evidence="21">Enkephalin convertase</fullName>
    </alternativeName>
    <alternativeName>
        <fullName evidence="20">Prohormone-processing carboxypeptidase</fullName>
    </alternativeName>
</protein>
<keyword evidence="13" id="KW-0472">Membrane</keyword>
<keyword evidence="11" id="KW-0862">Zinc</keyword>
<evidence type="ECO:0000259" key="23">
    <source>
        <dbReference type="PROSITE" id="PS52035"/>
    </source>
</evidence>
<dbReference type="GO" id="GO:0023052">
    <property type="term" value="P:signaling"/>
    <property type="evidence" value="ECO:0007669"/>
    <property type="project" value="UniProtKB-ARBA"/>
</dbReference>
<keyword evidence="25" id="KW-1185">Reference proteome</keyword>
<evidence type="ECO:0000256" key="15">
    <source>
        <dbReference type="ARBA" id="ARBA00023329"/>
    </source>
</evidence>
<evidence type="ECO:0000256" key="19">
    <source>
        <dbReference type="ARBA" id="ARBA00031341"/>
    </source>
</evidence>
<evidence type="ECO:0000256" key="22">
    <source>
        <dbReference type="PROSITE-ProRule" id="PRU01379"/>
    </source>
</evidence>
<dbReference type="InterPro" id="IPR000834">
    <property type="entry name" value="Peptidase_M14"/>
</dbReference>
<evidence type="ECO:0000256" key="16">
    <source>
        <dbReference type="ARBA" id="ARBA00023961"/>
    </source>
</evidence>
<dbReference type="Pfam" id="PF00246">
    <property type="entry name" value="Peptidase_M14"/>
    <property type="match status" value="1"/>
</dbReference>
<comment type="catalytic activity">
    <reaction evidence="16">
        <text>Release of C-terminal arginine or lysine residues from polypeptides.</text>
        <dbReference type="EC" id="3.4.17.10"/>
    </reaction>
</comment>
<feature type="domain" description="Peptidase M14" evidence="23">
    <location>
        <begin position="55"/>
        <end position="384"/>
    </location>
</feature>
<keyword evidence="7" id="KW-0645">Protease</keyword>
<dbReference type="GO" id="GO:0004181">
    <property type="term" value="F:metallocarboxypeptidase activity"/>
    <property type="evidence" value="ECO:0007669"/>
    <property type="project" value="UniProtKB-EC"/>
</dbReference>
<sequence>FGKEEAEFLCFHIFFLIWVNTQNKSIGFNIMKIAVVFLAFVPIIFSGRCTGFEVKHHNFKGIVDTLNEVHNKCPDITKVYELKEEDGSVGETPKNNRLTVIEFAKNPGKHTKGVPEFKYVGNMHGNEVVGREMLLILAVKLCDEYKNGNTSIRFLIDNTRIHIMPSMNPDGWQLADEKPRDGNGKKNWLIGRANANNIDLNRNFPEVDKIIYSNEAKHAANNHIMKEKVALKTKLAPETRLVIMWIYDHPFVLSANLHGGDLVANYPYDESRSGAQQAYSASPDDGTFRYLAESYALTHKTMADPSHPPCDMTGDDNFAAQGGITNGAKWYSVQGGMQDFNYLATNDFEITIEMGCDKFPPASDLETKYWPENKDALVNYMWQVHIGIRGFVRQAGKDGKGLANASIHVTNLTGTPKEINHDITTAHDGDYWRLLIDGVYDVKASADGYEPVTKRVTVKNQEHSLAQSVDFELKPLAADKEEVKQSLSDLSENDVDQEIQDMSDEELERALEEVMEIREELNKFDWLRYLQEDEY</sequence>
<dbReference type="SMART" id="SM00631">
    <property type="entry name" value="Zn_pept"/>
    <property type="match status" value="1"/>
</dbReference>
<dbReference type="EC" id="3.4.17.10" evidence="17"/>
<keyword evidence="10" id="KW-0378">Hydrolase</keyword>
<dbReference type="PANTHER" id="PTHR11532">
    <property type="entry name" value="PROTEASE M14 CARBOXYPEPTIDASE"/>
    <property type="match status" value="1"/>
</dbReference>
<dbReference type="InterPro" id="IPR057246">
    <property type="entry name" value="CARBOXYPEPT_ZN_1"/>
</dbReference>
<evidence type="ECO:0000256" key="20">
    <source>
        <dbReference type="ARBA" id="ARBA00031745"/>
    </source>
</evidence>
<dbReference type="OrthoDB" id="10249045at2759"/>
<comment type="caution">
    <text evidence="24">The sequence shown here is derived from an EMBL/GenBank/DDBJ whole genome shotgun (WGS) entry which is preliminary data.</text>
</comment>
<keyword evidence="12" id="KW-0482">Metalloprotease</keyword>
<evidence type="ECO:0000256" key="5">
    <source>
        <dbReference type="ARBA" id="ARBA00022525"/>
    </source>
</evidence>
<evidence type="ECO:0000256" key="1">
    <source>
        <dbReference type="ARBA" id="ARBA00001947"/>
    </source>
</evidence>
<proteinExistence type="inferred from homology"/>
<dbReference type="InterPro" id="IPR057247">
    <property type="entry name" value="CARBOXYPEPT_ZN_2"/>
</dbReference>
<keyword evidence="6" id="KW-0121">Carboxypeptidase</keyword>
<evidence type="ECO:0000256" key="7">
    <source>
        <dbReference type="ARBA" id="ARBA00022670"/>
    </source>
</evidence>
<evidence type="ECO:0000256" key="17">
    <source>
        <dbReference type="ARBA" id="ARBA00024064"/>
    </source>
</evidence>
<dbReference type="GO" id="GO:0006518">
    <property type="term" value="P:peptide metabolic process"/>
    <property type="evidence" value="ECO:0007669"/>
    <property type="project" value="TreeGrafter"/>
</dbReference>
<reference evidence="24" key="1">
    <citation type="submission" date="2022-03" db="EMBL/GenBank/DDBJ databases">
        <authorList>
            <person name="Martin C."/>
        </authorList>
    </citation>
    <scope>NUCLEOTIDE SEQUENCE</scope>
</reference>
<dbReference type="PROSITE" id="PS00133">
    <property type="entry name" value="CARBOXYPEPT_ZN_2"/>
    <property type="match status" value="1"/>
</dbReference>
<evidence type="ECO:0000256" key="9">
    <source>
        <dbReference type="ARBA" id="ARBA00022729"/>
    </source>
</evidence>
<accession>A0A8J1U8R6</accession>
<evidence type="ECO:0000256" key="21">
    <source>
        <dbReference type="ARBA" id="ARBA00032488"/>
    </source>
</evidence>
<evidence type="ECO:0000256" key="11">
    <source>
        <dbReference type="ARBA" id="ARBA00022833"/>
    </source>
</evidence>
<dbReference type="CDD" id="cd11308">
    <property type="entry name" value="Peptidase_M14NE-CP-C_like"/>
    <property type="match status" value="1"/>
</dbReference>
<evidence type="ECO:0000256" key="8">
    <source>
        <dbReference type="ARBA" id="ARBA00022723"/>
    </source>
</evidence>
<comment type="cofactor">
    <cofactor evidence="1">
        <name>Zn(2+)</name>
        <dbReference type="ChEBI" id="CHEBI:29105"/>
    </cofactor>
</comment>
<dbReference type="GO" id="GO:0005615">
    <property type="term" value="C:extracellular space"/>
    <property type="evidence" value="ECO:0007669"/>
    <property type="project" value="TreeGrafter"/>
</dbReference>
<dbReference type="InterPro" id="IPR050753">
    <property type="entry name" value="Peptidase_M14_domain"/>
</dbReference>
<organism evidence="24 25">
    <name type="scientific">Owenia fusiformis</name>
    <name type="common">Polychaete worm</name>
    <dbReference type="NCBI Taxonomy" id="6347"/>
    <lineage>
        <taxon>Eukaryota</taxon>
        <taxon>Metazoa</taxon>
        <taxon>Spiralia</taxon>
        <taxon>Lophotrochozoa</taxon>
        <taxon>Annelida</taxon>
        <taxon>Polychaeta</taxon>
        <taxon>Sedentaria</taxon>
        <taxon>Canalipalpata</taxon>
        <taxon>Sabellida</taxon>
        <taxon>Oweniida</taxon>
        <taxon>Oweniidae</taxon>
        <taxon>Owenia</taxon>
    </lineage>
</organism>
<dbReference type="FunFam" id="2.60.40.1120:FF:000004">
    <property type="entry name" value="Carboxypeptidase E"/>
    <property type="match status" value="1"/>
</dbReference>
<name>A0A8J1U8R6_OWEFU</name>
<dbReference type="GO" id="GO:0007154">
    <property type="term" value="P:cell communication"/>
    <property type="evidence" value="ECO:0007669"/>
    <property type="project" value="UniProtKB-ARBA"/>
</dbReference>
<evidence type="ECO:0000256" key="13">
    <source>
        <dbReference type="ARBA" id="ARBA00023136"/>
    </source>
</evidence>
<evidence type="ECO:0000313" key="24">
    <source>
        <dbReference type="EMBL" id="CAH1794552.1"/>
    </source>
</evidence>
<dbReference type="PROSITE" id="PS00132">
    <property type="entry name" value="CARBOXYPEPT_ZN_1"/>
    <property type="match status" value="1"/>
</dbReference>
<feature type="active site" description="Proton donor/acceptor" evidence="22">
    <location>
        <position position="353"/>
    </location>
</feature>
<evidence type="ECO:0000256" key="6">
    <source>
        <dbReference type="ARBA" id="ARBA00022645"/>
    </source>
</evidence>
<dbReference type="InterPro" id="IPR008969">
    <property type="entry name" value="CarboxyPept-like_regulatory"/>
</dbReference>
<evidence type="ECO:0000256" key="12">
    <source>
        <dbReference type="ARBA" id="ARBA00023049"/>
    </source>
</evidence>
<keyword evidence="15" id="KW-0968">Cytoplasmic vesicle</keyword>
<feature type="non-terminal residue" evidence="24">
    <location>
        <position position="1"/>
    </location>
</feature>
<dbReference type="Pfam" id="PF13620">
    <property type="entry name" value="CarboxypepD_reg"/>
    <property type="match status" value="1"/>
</dbReference>
<dbReference type="SUPFAM" id="SSF49464">
    <property type="entry name" value="Carboxypeptidase regulatory domain-like"/>
    <property type="match status" value="1"/>
</dbReference>
<keyword evidence="14" id="KW-0325">Glycoprotein</keyword>
<evidence type="ECO:0000256" key="4">
    <source>
        <dbReference type="ARBA" id="ARBA00005988"/>
    </source>
</evidence>
<dbReference type="Gene3D" id="2.60.40.1120">
    <property type="entry name" value="Carboxypeptidase-like, regulatory domain"/>
    <property type="match status" value="1"/>
</dbReference>
<dbReference type="GO" id="GO:0030658">
    <property type="term" value="C:transport vesicle membrane"/>
    <property type="evidence" value="ECO:0007669"/>
    <property type="project" value="UniProtKB-SubCell"/>
</dbReference>
<dbReference type="AlphaFoldDB" id="A0A8J1U8R6"/>
<keyword evidence="8" id="KW-0479">Metal-binding</keyword>
<evidence type="ECO:0000256" key="14">
    <source>
        <dbReference type="ARBA" id="ARBA00023180"/>
    </source>
</evidence>
<dbReference type="FunFam" id="3.40.630.10:FF:000013">
    <property type="entry name" value="carboxypeptidase N catalytic chain"/>
    <property type="match status" value="1"/>
</dbReference>
<keyword evidence="5" id="KW-0964">Secreted</keyword>
<keyword evidence="9" id="KW-0732">Signal</keyword>
<dbReference type="PRINTS" id="PR00765">
    <property type="entry name" value="CRBOXYPTASEA"/>
</dbReference>
<dbReference type="GO" id="GO:0008270">
    <property type="term" value="F:zinc ion binding"/>
    <property type="evidence" value="ECO:0007669"/>
    <property type="project" value="InterPro"/>
</dbReference>
<dbReference type="CDD" id="cd03858">
    <property type="entry name" value="M14_CP_N-E_like"/>
    <property type="match status" value="1"/>
</dbReference>
<dbReference type="Proteomes" id="UP000749559">
    <property type="component" value="Unassembled WGS sequence"/>
</dbReference>
<dbReference type="GO" id="GO:0016485">
    <property type="term" value="P:protein processing"/>
    <property type="evidence" value="ECO:0007669"/>
    <property type="project" value="TreeGrafter"/>
</dbReference>
<evidence type="ECO:0000313" key="25">
    <source>
        <dbReference type="Proteomes" id="UP000749559"/>
    </source>
</evidence>
<evidence type="ECO:0000256" key="10">
    <source>
        <dbReference type="ARBA" id="ARBA00022801"/>
    </source>
</evidence>
<comment type="similarity">
    <text evidence="4 22">Belongs to the peptidase M14 family.</text>
</comment>
<evidence type="ECO:0000256" key="3">
    <source>
        <dbReference type="ARBA" id="ARBA00004613"/>
    </source>
</evidence>